<dbReference type="EMBL" id="JABFAE010000008">
    <property type="protein sequence ID" value="MBA0834148.1"/>
    <property type="molecule type" value="Genomic_DNA"/>
</dbReference>
<protein>
    <submittedName>
        <fullName evidence="1">Uncharacterized protein</fullName>
    </submittedName>
</protein>
<evidence type="ECO:0000313" key="1">
    <source>
        <dbReference type="EMBL" id="MBA0834148.1"/>
    </source>
</evidence>
<comment type="caution">
    <text evidence="1">The sequence shown here is derived from an EMBL/GenBank/DDBJ whole genome shotgun (WGS) entry which is preliminary data.</text>
</comment>
<name>A0A7J9JJS6_9ROSI</name>
<sequence>MTILMVSLHRALERRKCASVHNCNK</sequence>
<organism evidence="1 2">
    <name type="scientific">Gossypium armourianum</name>
    <dbReference type="NCBI Taxonomy" id="34283"/>
    <lineage>
        <taxon>Eukaryota</taxon>
        <taxon>Viridiplantae</taxon>
        <taxon>Streptophyta</taxon>
        <taxon>Embryophyta</taxon>
        <taxon>Tracheophyta</taxon>
        <taxon>Spermatophyta</taxon>
        <taxon>Magnoliopsida</taxon>
        <taxon>eudicotyledons</taxon>
        <taxon>Gunneridae</taxon>
        <taxon>Pentapetalae</taxon>
        <taxon>rosids</taxon>
        <taxon>malvids</taxon>
        <taxon>Malvales</taxon>
        <taxon>Malvaceae</taxon>
        <taxon>Malvoideae</taxon>
        <taxon>Gossypium</taxon>
    </lineage>
</organism>
<proteinExistence type="predicted"/>
<accession>A0A7J9JJS6</accession>
<gene>
    <name evidence="1" type="ORF">Goarm_006528</name>
</gene>
<evidence type="ECO:0000313" key="2">
    <source>
        <dbReference type="Proteomes" id="UP000593575"/>
    </source>
</evidence>
<dbReference type="Proteomes" id="UP000593575">
    <property type="component" value="Unassembled WGS sequence"/>
</dbReference>
<keyword evidence="2" id="KW-1185">Reference proteome</keyword>
<reference evidence="1 2" key="1">
    <citation type="journal article" date="2019" name="Genome Biol. Evol.">
        <title>Insights into the evolution of the New World diploid cottons (Gossypium, subgenus Houzingenia) based on genome sequencing.</title>
        <authorList>
            <person name="Grover C.E."/>
            <person name="Arick M.A. 2nd"/>
            <person name="Thrash A."/>
            <person name="Conover J.L."/>
            <person name="Sanders W.S."/>
            <person name="Peterson D.G."/>
            <person name="Frelichowski J.E."/>
            <person name="Scheffler J.A."/>
            <person name="Scheffler B.E."/>
            <person name="Wendel J.F."/>
        </authorList>
    </citation>
    <scope>NUCLEOTIDE SEQUENCE [LARGE SCALE GENOMIC DNA]</scope>
    <source>
        <strain evidence="1">6</strain>
        <tissue evidence="1">Leaf</tissue>
    </source>
</reference>
<dbReference type="AlphaFoldDB" id="A0A7J9JJS6"/>